<comment type="caution">
    <text evidence="3">The sequence shown here is derived from an EMBL/GenBank/DDBJ whole genome shotgun (WGS) entry which is preliminary data.</text>
</comment>
<dbReference type="Gene3D" id="3.40.50.150">
    <property type="entry name" value="Vaccinia Virus protein VP39"/>
    <property type="match status" value="1"/>
</dbReference>
<reference evidence="3" key="1">
    <citation type="submission" date="2019-05" db="EMBL/GenBank/DDBJ databases">
        <authorList>
            <person name="Piombo E."/>
        </authorList>
    </citation>
    <scope>NUCLEOTIDE SEQUENCE</scope>
    <source>
        <strain evidence="3">C2S</strain>
    </source>
</reference>
<evidence type="ECO:0008006" key="5">
    <source>
        <dbReference type="Google" id="ProtNLM"/>
    </source>
</evidence>
<feature type="region of interest" description="Disordered" evidence="2">
    <location>
        <begin position="1"/>
        <end position="28"/>
    </location>
</feature>
<evidence type="ECO:0000256" key="1">
    <source>
        <dbReference type="ARBA" id="ARBA00038158"/>
    </source>
</evidence>
<dbReference type="InterPro" id="IPR029063">
    <property type="entry name" value="SAM-dependent_MTases_sf"/>
</dbReference>
<dbReference type="AlphaFoldDB" id="A0A9Q9UED9"/>
<protein>
    <recommendedName>
        <fullName evidence="5">Methyltransferase</fullName>
    </recommendedName>
</protein>
<sequence length="355" mass="39892">MAAPIEAEPALDVGNDTESNFSADSETESTASITSSIFENKYFQGRTYANPKYGKHWAPNDEEQLEALDLIHHWLTLMLDDKLFLPPIGDNPQKILDIGTGTGIWAINVADEYPSASVIATDITPTQPSFVPPNVEFQIDDAQLEWTFEPESFDFIHIRYLQGTIADWDKLYGQMYKALKPGGWFQHIEPDLQMLSQNPEIKVDDEQYASLPIRFSTVLTNTSIFTRWAKIFTQVGETIGCTFDFSNGKLATLAKDAGFVSVTPQTHKVPIGRWPRDKKKKELGTFVGLSFSQALDGFVKLPLCEILKWSPEEMQLFAAEMRKVLMNPKTQAFGHVFSVYGQKPERPKESSPAAE</sequence>
<gene>
    <name evidence="3" type="ORF">C2S_2039</name>
</gene>
<accession>A0A9Q9UED9</accession>
<dbReference type="Pfam" id="PF13489">
    <property type="entry name" value="Methyltransf_23"/>
    <property type="match status" value="1"/>
</dbReference>
<dbReference type="Proteomes" id="UP000760494">
    <property type="component" value="Unassembled WGS sequence"/>
</dbReference>
<dbReference type="PANTHER" id="PTHR43591">
    <property type="entry name" value="METHYLTRANSFERASE"/>
    <property type="match status" value="1"/>
</dbReference>
<dbReference type="SUPFAM" id="SSF53335">
    <property type="entry name" value="S-adenosyl-L-methionine-dependent methyltransferases"/>
    <property type="match status" value="1"/>
</dbReference>
<dbReference type="PANTHER" id="PTHR43591:SF10">
    <property type="entry name" value="ABC TRANSMEMBRANE TYPE-1 DOMAIN-CONTAINING PROTEIN-RELATED"/>
    <property type="match status" value="1"/>
</dbReference>
<comment type="similarity">
    <text evidence="1">Belongs to the methyltransferase superfamily. LaeA methyltransferase family.</text>
</comment>
<dbReference type="CDD" id="cd02440">
    <property type="entry name" value="AdoMet_MTases"/>
    <property type="match status" value="1"/>
</dbReference>
<evidence type="ECO:0000313" key="3">
    <source>
        <dbReference type="EMBL" id="VTT76910.1"/>
    </source>
</evidence>
<dbReference type="EMBL" id="CABFJX010000385">
    <property type="protein sequence ID" value="VTT76910.1"/>
    <property type="molecule type" value="Genomic_DNA"/>
</dbReference>
<evidence type="ECO:0000313" key="4">
    <source>
        <dbReference type="Proteomes" id="UP000760494"/>
    </source>
</evidence>
<evidence type="ECO:0000256" key="2">
    <source>
        <dbReference type="SAM" id="MobiDB-lite"/>
    </source>
</evidence>
<dbReference type="GO" id="GO:0008168">
    <property type="term" value="F:methyltransferase activity"/>
    <property type="evidence" value="ECO:0007669"/>
    <property type="project" value="TreeGrafter"/>
</dbReference>
<proteinExistence type="inferred from homology"/>
<organism evidence="3 4">
    <name type="scientific">Fusarium fujikuroi</name>
    <name type="common">Bakanae and foot rot disease fungus</name>
    <name type="synonym">Gibberella fujikuroi</name>
    <dbReference type="NCBI Taxonomy" id="5127"/>
    <lineage>
        <taxon>Eukaryota</taxon>
        <taxon>Fungi</taxon>
        <taxon>Dikarya</taxon>
        <taxon>Ascomycota</taxon>
        <taxon>Pezizomycotina</taxon>
        <taxon>Sordariomycetes</taxon>
        <taxon>Hypocreomycetidae</taxon>
        <taxon>Hypocreales</taxon>
        <taxon>Nectriaceae</taxon>
        <taxon>Fusarium</taxon>
        <taxon>Fusarium fujikuroi species complex</taxon>
    </lineage>
</organism>
<name>A0A9Q9UED9_FUSFU</name>